<sequence>MSCFPPSARAVVFVCAAFFLSGCETFLDASSTPDPITVDVISYYKKGVQPPVLEGHKAAIIATGDQRTSLEFAQARDVLADQLMRKSAAVVDKPRSAEVAVTVETTISGPSETTYEEVYEPPYGFGDPLYPEIWPGSDFDDRFNPFGYRHRAWRDPFFRDGPYTKSFTRTTYDATLHLRFFDVSGTRGRITAGATPDVEIIATMRTSSPLLADALPSLLWAAVNVYPGVDGERQQVEVPPGAASPPNPVLSAPDAVASAPRKAGP</sequence>
<accession>A0A8J6YK86</accession>
<comment type="caution">
    <text evidence="2">The sequence shown here is derived from an EMBL/GenBank/DDBJ whole genome shotgun (WGS) entry which is preliminary data.</text>
</comment>
<evidence type="ECO:0000256" key="1">
    <source>
        <dbReference type="SAM" id="MobiDB-lite"/>
    </source>
</evidence>
<proteinExistence type="predicted"/>
<organism evidence="2 3">
    <name type="scientific">Phaeovibrio sulfidiphilus</name>
    <dbReference type="NCBI Taxonomy" id="1220600"/>
    <lineage>
        <taxon>Bacteria</taxon>
        <taxon>Pseudomonadati</taxon>
        <taxon>Pseudomonadota</taxon>
        <taxon>Alphaproteobacteria</taxon>
        <taxon>Rhodospirillales</taxon>
        <taxon>Rhodospirillaceae</taxon>
        <taxon>Phaeovibrio</taxon>
    </lineage>
</organism>
<evidence type="ECO:0008006" key="4">
    <source>
        <dbReference type="Google" id="ProtNLM"/>
    </source>
</evidence>
<dbReference type="Proteomes" id="UP000631034">
    <property type="component" value="Unassembled WGS sequence"/>
</dbReference>
<gene>
    <name evidence="2" type="ORF">IHV25_10075</name>
</gene>
<reference evidence="2" key="1">
    <citation type="submission" date="2020-10" db="EMBL/GenBank/DDBJ databases">
        <title>Genome sequence of the unusual species of purple photosynthetic bacteria, Phaeovibrio sulfidiphilus DSM 23193, type strain.</title>
        <authorList>
            <person name="Kyndt J.A."/>
            <person name="Meyer T.E."/>
        </authorList>
    </citation>
    <scope>NUCLEOTIDE SEQUENCE</scope>
    <source>
        <strain evidence="2">DSM 23193</strain>
    </source>
</reference>
<dbReference type="EMBL" id="JACZHT010000010">
    <property type="protein sequence ID" value="MBE1237986.1"/>
    <property type="molecule type" value="Genomic_DNA"/>
</dbReference>
<keyword evidence="3" id="KW-1185">Reference proteome</keyword>
<evidence type="ECO:0000313" key="2">
    <source>
        <dbReference type="EMBL" id="MBE1237986.1"/>
    </source>
</evidence>
<name>A0A8J6YK86_9PROT</name>
<feature type="region of interest" description="Disordered" evidence="1">
    <location>
        <begin position="234"/>
        <end position="265"/>
    </location>
</feature>
<dbReference type="AlphaFoldDB" id="A0A8J6YK86"/>
<evidence type="ECO:0000313" key="3">
    <source>
        <dbReference type="Proteomes" id="UP000631034"/>
    </source>
</evidence>
<dbReference type="RefSeq" id="WP_192534997.1">
    <property type="nucleotide sequence ID" value="NZ_JACZHT010000010.1"/>
</dbReference>
<protein>
    <recommendedName>
        <fullName evidence="4">DUF4136 domain-containing protein</fullName>
    </recommendedName>
</protein>